<proteinExistence type="predicted"/>
<dbReference type="AlphaFoldDB" id="S9Q129"/>
<comment type="caution">
    <text evidence="1">The sequence shown here is derived from an EMBL/GenBank/DDBJ whole genome shotgun (WGS) entry which is preliminary data.</text>
</comment>
<sequence>MEPISREWICEVFQASLPSKHLGSFKALNTPDLKGKPSSHG</sequence>
<dbReference type="Proteomes" id="UP000011682">
    <property type="component" value="Unassembled WGS sequence"/>
</dbReference>
<reference evidence="1" key="1">
    <citation type="submission" date="2013-05" db="EMBL/GenBank/DDBJ databases">
        <title>Genome assembly of Cystobacter fuscus DSM 2262.</title>
        <authorList>
            <person name="Sharma G."/>
            <person name="Khatri I."/>
            <person name="Kaur C."/>
            <person name="Mayilraj S."/>
            <person name="Subramanian S."/>
        </authorList>
    </citation>
    <scope>NUCLEOTIDE SEQUENCE [LARGE SCALE GENOMIC DNA]</scope>
    <source>
        <strain evidence="1">DSM 2262</strain>
    </source>
</reference>
<evidence type="ECO:0000313" key="1">
    <source>
        <dbReference type="EMBL" id="EPX54964.1"/>
    </source>
</evidence>
<keyword evidence="2" id="KW-1185">Reference proteome</keyword>
<name>S9Q129_CYSF2</name>
<gene>
    <name evidence="1" type="ORF">D187_009703</name>
</gene>
<organism evidence="1 2">
    <name type="scientific">Cystobacter fuscus (strain ATCC 25194 / DSM 2262 / NBRC 100088 / M29)</name>
    <dbReference type="NCBI Taxonomy" id="1242864"/>
    <lineage>
        <taxon>Bacteria</taxon>
        <taxon>Pseudomonadati</taxon>
        <taxon>Myxococcota</taxon>
        <taxon>Myxococcia</taxon>
        <taxon>Myxococcales</taxon>
        <taxon>Cystobacterineae</taxon>
        <taxon>Archangiaceae</taxon>
        <taxon>Cystobacter</taxon>
    </lineage>
</organism>
<evidence type="ECO:0000313" key="2">
    <source>
        <dbReference type="Proteomes" id="UP000011682"/>
    </source>
</evidence>
<protein>
    <submittedName>
        <fullName evidence="1">Uncharacterized protein</fullName>
    </submittedName>
</protein>
<accession>S9Q129</accession>
<dbReference type="EMBL" id="ANAH02000075">
    <property type="protein sequence ID" value="EPX54964.1"/>
    <property type="molecule type" value="Genomic_DNA"/>
</dbReference>